<name>A0A2M4DPF0_ANODA</name>
<accession>A0A2M4DPF0</accession>
<organism evidence="1">
    <name type="scientific">Anopheles darlingi</name>
    <name type="common">Mosquito</name>
    <dbReference type="NCBI Taxonomy" id="43151"/>
    <lineage>
        <taxon>Eukaryota</taxon>
        <taxon>Metazoa</taxon>
        <taxon>Ecdysozoa</taxon>
        <taxon>Arthropoda</taxon>
        <taxon>Hexapoda</taxon>
        <taxon>Insecta</taxon>
        <taxon>Pterygota</taxon>
        <taxon>Neoptera</taxon>
        <taxon>Endopterygota</taxon>
        <taxon>Diptera</taxon>
        <taxon>Nematocera</taxon>
        <taxon>Culicoidea</taxon>
        <taxon>Culicidae</taxon>
        <taxon>Anophelinae</taxon>
        <taxon>Anopheles</taxon>
    </lineage>
</organism>
<dbReference type="SUPFAM" id="SSF75399">
    <property type="entry name" value="Plakin repeat"/>
    <property type="match status" value="1"/>
</dbReference>
<proteinExistence type="predicted"/>
<dbReference type="VEuPathDB" id="VectorBase:ADAC000221"/>
<dbReference type="InterPro" id="IPR035915">
    <property type="entry name" value="Plakin_repeat_sf"/>
</dbReference>
<protein>
    <submittedName>
        <fullName evidence="1">Putative secreted protein</fullName>
    </submittedName>
</protein>
<evidence type="ECO:0000313" key="1">
    <source>
        <dbReference type="EMBL" id="MBW79395.1"/>
    </source>
</evidence>
<reference evidence="1" key="1">
    <citation type="submission" date="2018-01" db="EMBL/GenBank/DDBJ databases">
        <title>An insight into the sialome of Amazonian anophelines.</title>
        <authorList>
            <person name="Ribeiro J.M."/>
            <person name="Scarpassa V."/>
            <person name="Calvo E."/>
        </authorList>
    </citation>
    <scope>NUCLEOTIDE SEQUENCE</scope>
</reference>
<dbReference type="EMBL" id="GGFL01015217">
    <property type="protein sequence ID" value="MBW79395.1"/>
    <property type="molecule type" value="Transcribed_RNA"/>
</dbReference>
<dbReference type="VEuPathDB" id="VectorBase:ADAR2_003754"/>
<dbReference type="GO" id="GO:0005856">
    <property type="term" value="C:cytoskeleton"/>
    <property type="evidence" value="ECO:0007669"/>
    <property type="project" value="InterPro"/>
</dbReference>
<dbReference type="AlphaFoldDB" id="A0A2M4DPF0"/>
<sequence>MIEAIQKGVLLVAGAPLVAAAGALDSLKLITDPTTGEQIPIELAYERGLITHSQLPSPERAALLRKALSIESRRSSEGITVAVTKDPQEYRRSSPVALQKMRKCVLRPRDAAEQGILVCAACGDSGWFGSVCEQPYDDARGSVDQWKAQWSEWSHC</sequence>
<dbReference type="Gene3D" id="3.90.1290.10">
    <property type="entry name" value="Plakin repeat"/>
    <property type="match status" value="1"/>
</dbReference>